<dbReference type="PROSITE" id="PS00061">
    <property type="entry name" value="ADH_SHORT"/>
    <property type="match status" value="1"/>
</dbReference>
<dbReference type="Proteomes" id="UP000190285">
    <property type="component" value="Unassembled WGS sequence"/>
</dbReference>
<reference evidence="3 4" key="1">
    <citation type="submission" date="2017-02" db="EMBL/GenBank/DDBJ databases">
        <authorList>
            <person name="Peterson S.W."/>
        </authorList>
    </citation>
    <scope>NUCLEOTIDE SEQUENCE [LARGE SCALE GENOMIC DNA]</scope>
    <source>
        <strain evidence="3 4">M1</strain>
    </source>
</reference>
<dbReference type="EMBL" id="FUZT01000014">
    <property type="protein sequence ID" value="SKC86516.1"/>
    <property type="molecule type" value="Genomic_DNA"/>
</dbReference>
<name>A0A1T5ME51_9FIRM</name>
<dbReference type="AlphaFoldDB" id="A0A1T5ME51"/>
<dbReference type="PANTHER" id="PTHR42760">
    <property type="entry name" value="SHORT-CHAIN DEHYDROGENASES/REDUCTASES FAMILY MEMBER"/>
    <property type="match status" value="1"/>
</dbReference>
<dbReference type="SUPFAM" id="SSF51735">
    <property type="entry name" value="NAD(P)-binding Rossmann-fold domains"/>
    <property type="match status" value="1"/>
</dbReference>
<dbReference type="InterPro" id="IPR002347">
    <property type="entry name" value="SDR_fam"/>
</dbReference>
<accession>A0A1T5ME51</accession>
<gene>
    <name evidence="3" type="ORF">SAMN02194393_04563</name>
</gene>
<keyword evidence="4" id="KW-1185">Reference proteome</keyword>
<dbReference type="Gene3D" id="3.40.50.720">
    <property type="entry name" value="NAD(P)-binding Rossmann-like Domain"/>
    <property type="match status" value="1"/>
</dbReference>
<keyword evidence="2" id="KW-0560">Oxidoreductase</keyword>
<dbReference type="NCBIfam" id="NF009466">
    <property type="entry name" value="PRK12826.1-2"/>
    <property type="match status" value="1"/>
</dbReference>
<evidence type="ECO:0000256" key="2">
    <source>
        <dbReference type="ARBA" id="ARBA00023002"/>
    </source>
</evidence>
<comment type="similarity">
    <text evidence="1">Belongs to the short-chain dehydrogenases/reductases (SDR) family.</text>
</comment>
<sequence>MGFEGKIAIVTGGASGIGRQCCLTLARKGVTVVVADMNVEGAEKTSELIAKERGQAIVMSLNILDLENIKNLVNETVNKLGKVDIVINSAGICQEKGIEELTEKDWDLVMDVNLKGAFFISQAVLGNMKKNRYGKIVFLASLAGEVGGVSAGANYAASKAGIICLTKSLAKYAAPYNINVNSVSPGVIETAMTEEMRKDPNRSTDTIPLKRYGTTKDVADVISFLCSEEASYITGSNIDINGGTFMK</sequence>
<dbReference type="PRINTS" id="PR00080">
    <property type="entry name" value="SDRFAMILY"/>
</dbReference>
<dbReference type="NCBIfam" id="NF005559">
    <property type="entry name" value="PRK07231.1"/>
    <property type="match status" value="1"/>
</dbReference>
<dbReference type="GO" id="GO:0048038">
    <property type="term" value="F:quinone binding"/>
    <property type="evidence" value="ECO:0007669"/>
    <property type="project" value="TreeGrafter"/>
</dbReference>
<evidence type="ECO:0000313" key="4">
    <source>
        <dbReference type="Proteomes" id="UP000190285"/>
    </source>
</evidence>
<dbReference type="OrthoDB" id="9803333at2"/>
<dbReference type="PANTHER" id="PTHR42760:SF133">
    <property type="entry name" value="3-OXOACYL-[ACYL-CARRIER-PROTEIN] REDUCTASE"/>
    <property type="match status" value="1"/>
</dbReference>
<dbReference type="PRINTS" id="PR00081">
    <property type="entry name" value="GDHRDH"/>
</dbReference>
<evidence type="ECO:0000256" key="1">
    <source>
        <dbReference type="ARBA" id="ARBA00006484"/>
    </source>
</evidence>
<dbReference type="Pfam" id="PF13561">
    <property type="entry name" value="adh_short_C2"/>
    <property type="match status" value="1"/>
</dbReference>
<dbReference type="InterPro" id="IPR036291">
    <property type="entry name" value="NAD(P)-bd_dom_sf"/>
</dbReference>
<organism evidence="3 4">
    <name type="scientific">Maledivibacter halophilus</name>
    <dbReference type="NCBI Taxonomy" id="36842"/>
    <lineage>
        <taxon>Bacteria</taxon>
        <taxon>Bacillati</taxon>
        <taxon>Bacillota</taxon>
        <taxon>Clostridia</taxon>
        <taxon>Peptostreptococcales</taxon>
        <taxon>Caminicellaceae</taxon>
        <taxon>Maledivibacter</taxon>
    </lineage>
</organism>
<dbReference type="RefSeq" id="WP_079494958.1">
    <property type="nucleotide sequence ID" value="NZ_FUZT01000014.1"/>
</dbReference>
<proteinExistence type="inferred from homology"/>
<evidence type="ECO:0000313" key="3">
    <source>
        <dbReference type="EMBL" id="SKC86516.1"/>
    </source>
</evidence>
<dbReference type="GO" id="GO:0016616">
    <property type="term" value="F:oxidoreductase activity, acting on the CH-OH group of donors, NAD or NADP as acceptor"/>
    <property type="evidence" value="ECO:0007669"/>
    <property type="project" value="TreeGrafter"/>
</dbReference>
<dbReference type="InterPro" id="IPR020904">
    <property type="entry name" value="Sc_DH/Rdtase_CS"/>
</dbReference>
<dbReference type="STRING" id="36842.SAMN02194393_04563"/>
<protein>
    <submittedName>
        <fullName evidence="3">3-oxoacyl-[acyl-carrier protein] reductase</fullName>
    </submittedName>
</protein>
<dbReference type="FunFam" id="3.40.50.720:FF:000173">
    <property type="entry name" value="3-oxoacyl-[acyl-carrier protein] reductase"/>
    <property type="match status" value="1"/>
</dbReference>
<dbReference type="GO" id="GO:0006633">
    <property type="term" value="P:fatty acid biosynthetic process"/>
    <property type="evidence" value="ECO:0007669"/>
    <property type="project" value="TreeGrafter"/>
</dbReference>